<dbReference type="EMBL" id="CP109109">
    <property type="protein sequence ID" value="WSB96920.1"/>
    <property type="molecule type" value="Genomic_DNA"/>
</dbReference>
<organism evidence="1 2">
    <name type="scientific">Streptomyces scopuliridis</name>
    <dbReference type="NCBI Taxonomy" id="452529"/>
    <lineage>
        <taxon>Bacteria</taxon>
        <taxon>Bacillati</taxon>
        <taxon>Actinomycetota</taxon>
        <taxon>Actinomycetes</taxon>
        <taxon>Kitasatosporales</taxon>
        <taxon>Streptomycetaceae</taxon>
        <taxon>Streptomyces</taxon>
    </lineage>
</organism>
<evidence type="ECO:0000313" key="1">
    <source>
        <dbReference type="EMBL" id="WSB96920.1"/>
    </source>
</evidence>
<reference evidence="1" key="1">
    <citation type="submission" date="2022-10" db="EMBL/GenBank/DDBJ databases">
        <title>The complete genomes of actinobacterial strains from the NBC collection.</title>
        <authorList>
            <person name="Joergensen T.S."/>
            <person name="Alvarez Arevalo M."/>
            <person name="Sterndorff E.B."/>
            <person name="Faurdal D."/>
            <person name="Vuksanovic O."/>
            <person name="Mourched A.-S."/>
            <person name="Charusanti P."/>
            <person name="Shaw S."/>
            <person name="Blin K."/>
            <person name="Weber T."/>
        </authorList>
    </citation>
    <scope>NUCLEOTIDE SEQUENCE</scope>
    <source>
        <strain evidence="1">NBC 01771</strain>
    </source>
</reference>
<keyword evidence="2" id="KW-1185">Reference proteome</keyword>
<proteinExistence type="predicted"/>
<gene>
    <name evidence="1" type="ORF">OG835_07845</name>
</gene>
<sequence length="188" mass="19654">MTAEVIQAVLATGEPQLALRDGALLSLRLVRATEEAPAATPRLDPDATVLVTGGTGALGRQVARHPVTEHGVRHLLLTSRRGLDASGAGAFRDELVALGAAVTVATCDAADREPLAEVLAGVPDEHPLGAVIHVAGVTDDGVVESLTPDRLAAALRPKADAAWNLHLATREHELAAFNPLLVLRRDHR</sequence>
<accession>A0ACD4ZEM0</accession>
<protein>
    <submittedName>
        <fullName evidence="1">SDR family NAD(P)-dependent oxidoreductase</fullName>
    </submittedName>
</protein>
<name>A0ACD4ZEM0_9ACTN</name>
<dbReference type="Proteomes" id="UP001348369">
    <property type="component" value="Chromosome"/>
</dbReference>
<evidence type="ECO:0000313" key="2">
    <source>
        <dbReference type="Proteomes" id="UP001348369"/>
    </source>
</evidence>